<sequence length="363" mass="40052">MNKKIVVGALATVLLLTGCGNLNTTSKAPAQKAAEKNAVMTTGRLDGDYYQAILEDGTYKTSPVRGLSLNLLNSHENSANLDKGLLDLSKEEFDVDRYLFQEGQFLTREDILNAVERKSEENPKGLNSKDDKKPYIFQQVIEQDYLDKKTKKLKGISLGIALNKVDYSGEEPVEIDDEDIEKAGKEAAEKLLEKMRDIKEVGDVPIKIGLFKQATQYNVAGGSYFASAVSEKGAELSDWKEVDEEHVVLGVSSKDGNAATKDGFDAKFQEFKSNLEDFFPNNSGVSGVAHYRDGVLSKAVIKIETKYFNETEILNYTQYVAQMTGSVFNVPGTVEVQINSIEGPQGFVKKEVGSKEVFAHVFN</sequence>
<dbReference type="EMBL" id="NGJY01000004">
    <property type="protein sequence ID" value="RSU01997.1"/>
    <property type="molecule type" value="Genomic_DNA"/>
</dbReference>
<dbReference type="RefSeq" id="WP_245977956.1">
    <property type="nucleotide sequence ID" value="NZ_CBCRYB010000005.1"/>
</dbReference>
<reference evidence="1 2" key="1">
    <citation type="submission" date="2017-05" db="EMBL/GenBank/DDBJ databases">
        <title>Vagococcus spp. assemblies.</title>
        <authorList>
            <person name="Gulvik C.A."/>
        </authorList>
    </citation>
    <scope>NUCLEOTIDE SEQUENCE [LARGE SCALE GENOMIC DNA]</scope>
    <source>
        <strain evidence="1 2">CCUG 41755</strain>
    </source>
</reference>
<dbReference type="CDD" id="cd13440">
    <property type="entry name" value="CamS_repeat_2"/>
    <property type="match status" value="1"/>
</dbReference>
<comment type="caution">
    <text evidence="1">The sequence shown here is derived from an EMBL/GenBank/DDBJ whole genome shotgun (WGS) entry which is preliminary data.</text>
</comment>
<dbReference type="AlphaFoldDB" id="A0A430A5B8"/>
<proteinExistence type="predicted"/>
<gene>
    <name evidence="1" type="ORF">CBF31_09545</name>
</gene>
<organism evidence="1 2">
    <name type="scientific">Vagococcus fessus</name>
    <dbReference type="NCBI Taxonomy" id="120370"/>
    <lineage>
        <taxon>Bacteria</taxon>
        <taxon>Bacillati</taxon>
        <taxon>Bacillota</taxon>
        <taxon>Bacilli</taxon>
        <taxon>Lactobacillales</taxon>
        <taxon>Enterococcaceae</taxon>
        <taxon>Vagococcus</taxon>
    </lineage>
</organism>
<dbReference type="CDD" id="cd13441">
    <property type="entry name" value="CamS_repeat_1"/>
    <property type="match status" value="1"/>
</dbReference>
<dbReference type="Gene3D" id="3.10.570.10">
    <property type="entry name" value="sex pheromone staph- cam373 precursor domain"/>
    <property type="match status" value="1"/>
</dbReference>
<accession>A0A430A5B8</accession>
<evidence type="ECO:0000313" key="1">
    <source>
        <dbReference type="EMBL" id="RSU01997.1"/>
    </source>
</evidence>
<dbReference type="Pfam" id="PF07537">
    <property type="entry name" value="CamS"/>
    <property type="match status" value="1"/>
</dbReference>
<evidence type="ECO:0000313" key="2">
    <source>
        <dbReference type="Proteomes" id="UP000287101"/>
    </source>
</evidence>
<dbReference type="InterPro" id="IPR011426">
    <property type="entry name" value="CamS"/>
</dbReference>
<dbReference type="PROSITE" id="PS51257">
    <property type="entry name" value="PROKAR_LIPOPROTEIN"/>
    <property type="match status" value="1"/>
</dbReference>
<evidence type="ECO:0008006" key="3">
    <source>
        <dbReference type="Google" id="ProtNLM"/>
    </source>
</evidence>
<dbReference type="Proteomes" id="UP000287101">
    <property type="component" value="Unassembled WGS sequence"/>
</dbReference>
<keyword evidence="2" id="KW-1185">Reference proteome</keyword>
<dbReference type="PIRSF" id="PIRSF012509">
    <property type="entry name" value="CamS"/>
    <property type="match status" value="1"/>
</dbReference>
<name>A0A430A5B8_9ENTE</name>
<protein>
    <recommendedName>
        <fullName evidence="3">CamS family sex pheromone protein</fullName>
    </recommendedName>
</protein>